<evidence type="ECO:0000256" key="14">
    <source>
        <dbReference type="ARBA" id="ARBA00025153"/>
    </source>
</evidence>
<dbReference type="HAMAP" id="MF_01965">
    <property type="entry name" value="NADHX_dehydratase"/>
    <property type="match status" value="1"/>
</dbReference>
<dbReference type="CDD" id="cd01171">
    <property type="entry name" value="YXKO-related"/>
    <property type="match status" value="1"/>
</dbReference>
<comment type="catalytic activity">
    <reaction evidence="1 18 19">
        <text>(6R)-NADHX = (6S)-NADHX</text>
        <dbReference type="Rhea" id="RHEA:32215"/>
        <dbReference type="ChEBI" id="CHEBI:64074"/>
        <dbReference type="ChEBI" id="CHEBI:64075"/>
        <dbReference type="EC" id="5.1.99.6"/>
    </reaction>
</comment>
<dbReference type="InterPro" id="IPR004443">
    <property type="entry name" value="YjeF_N_dom"/>
</dbReference>
<dbReference type="Gene3D" id="3.40.50.10260">
    <property type="entry name" value="YjeF N-terminal domain"/>
    <property type="match status" value="1"/>
</dbReference>
<dbReference type="SUPFAM" id="SSF64153">
    <property type="entry name" value="YjeF N-terminal domain-like"/>
    <property type="match status" value="1"/>
</dbReference>
<dbReference type="EMBL" id="SODD01000003">
    <property type="protein sequence ID" value="TDW25794.1"/>
    <property type="molecule type" value="Genomic_DNA"/>
</dbReference>
<evidence type="ECO:0000256" key="15">
    <source>
        <dbReference type="ARBA" id="ARBA00048238"/>
    </source>
</evidence>
<evidence type="ECO:0000256" key="7">
    <source>
        <dbReference type="ARBA" id="ARBA00022840"/>
    </source>
</evidence>
<dbReference type="Proteomes" id="UP000294743">
    <property type="component" value="Unassembled WGS sequence"/>
</dbReference>
<dbReference type="InterPro" id="IPR036652">
    <property type="entry name" value="YjeF_N_dom_sf"/>
</dbReference>
<keyword evidence="23" id="KW-1185">Reference proteome</keyword>
<feature type="domain" description="YjeF N-terminal" evidence="21">
    <location>
        <begin position="1"/>
        <end position="197"/>
    </location>
</feature>
<dbReference type="GO" id="GO:0005524">
    <property type="term" value="F:ATP binding"/>
    <property type="evidence" value="ECO:0007669"/>
    <property type="project" value="UniProtKB-UniRule"/>
</dbReference>
<evidence type="ECO:0000256" key="19">
    <source>
        <dbReference type="PIRNR" id="PIRNR017184"/>
    </source>
</evidence>
<keyword evidence="9 18" id="KW-0630">Potassium</keyword>
<evidence type="ECO:0000256" key="5">
    <source>
        <dbReference type="ARBA" id="ARBA00022723"/>
    </source>
</evidence>
<sequence>MHEVDQMAIDGGIPSLQLMEQAGNALFEAFVQNVEKTEKIVIVCGGGNNGGDGYVLSRLLYAADYDVFIFPLETTKLSLETRMNRESCVVAGVPFIDIFEEATVLVDCVFGTGLDRDIQGTYKDVIEQMNASEKRIIAVDIPSGVDSATGKVLGVAVQAHETYTLQTGKIGLYIYPGRLHAGNVHILDIGIPEMYIQSIHPKTHLIAKKEMVDFLPDRFMHSNKADYGKVLCVGGSIHMSGAITMASLSALRSGAGMMTCAVPESVREVIATNVFESMIIPLSDVAGIIAPKAVDELQAQLDPYSVILVGCGIGRSEAVVDMVKMLLDSKKPLIIDADGLWAFRQIQDHYTDREHVILTPHPKEFADIMNITTKEVIDDFLYWGKKFMEKFPKATLVLKSETTLIFHKDEVWINTYGNNGLAKGGSGDVLAGCITGLYAQNEDAAKAAVLGVFLHAYAGDRVKKRKSVFSLLPTDVLKEIQQVLRKLEEHR</sequence>
<dbReference type="PANTHER" id="PTHR12592">
    <property type="entry name" value="ATP-DEPENDENT (S)-NAD(P)H-HYDRATE DEHYDRATASE FAMILY MEMBER"/>
    <property type="match status" value="1"/>
</dbReference>
<dbReference type="PROSITE" id="PS01050">
    <property type="entry name" value="YJEF_C_2"/>
    <property type="match status" value="1"/>
</dbReference>
<comment type="cofactor">
    <cofactor evidence="17">
        <name>Mg(2+)</name>
        <dbReference type="ChEBI" id="CHEBI:18420"/>
    </cofactor>
</comment>
<dbReference type="GO" id="GO:0052856">
    <property type="term" value="F:NAD(P)HX epimerase activity"/>
    <property type="evidence" value="ECO:0007669"/>
    <property type="project" value="UniProtKB-UniRule"/>
</dbReference>
<dbReference type="PROSITE" id="PS51385">
    <property type="entry name" value="YJEF_N"/>
    <property type="match status" value="1"/>
</dbReference>
<comment type="function">
    <text evidence="18">Catalyzes the epimerization of the S- and R-forms of NAD(P)HX, a damaged form of NAD(P)H that is a result of enzymatic or heat-dependent hydration. This is a prerequisite for the S-specific NAD(P)H-hydrate dehydratase to allow the repair of both epimers of NAD(P)HX.</text>
</comment>
<evidence type="ECO:0000256" key="8">
    <source>
        <dbReference type="ARBA" id="ARBA00022857"/>
    </source>
</evidence>
<dbReference type="GO" id="GO:0110051">
    <property type="term" value="P:metabolite repair"/>
    <property type="evidence" value="ECO:0007669"/>
    <property type="project" value="TreeGrafter"/>
</dbReference>
<dbReference type="InterPro" id="IPR017953">
    <property type="entry name" value="Carbohydrate_kinase_pred_CS"/>
</dbReference>
<reference evidence="22 23" key="1">
    <citation type="submission" date="2019-03" db="EMBL/GenBank/DDBJ databases">
        <title>Genomic Encyclopedia of Type Strains, Phase IV (KMG-IV): sequencing the most valuable type-strain genomes for metagenomic binning, comparative biology and taxonomic classification.</title>
        <authorList>
            <person name="Goeker M."/>
        </authorList>
    </citation>
    <scope>NUCLEOTIDE SEQUENCE [LARGE SCALE GENOMIC DNA]</scope>
    <source>
        <strain evidence="22 23">DSM 28867</strain>
    </source>
</reference>
<comment type="similarity">
    <text evidence="18">Belongs to the NnrE/AIBP family.</text>
</comment>
<comment type="catalytic activity">
    <reaction evidence="15 17 19">
        <text>(6S)-NADHX + ADP = AMP + phosphate + NADH + H(+)</text>
        <dbReference type="Rhea" id="RHEA:32223"/>
        <dbReference type="ChEBI" id="CHEBI:15378"/>
        <dbReference type="ChEBI" id="CHEBI:43474"/>
        <dbReference type="ChEBI" id="CHEBI:57945"/>
        <dbReference type="ChEBI" id="CHEBI:64074"/>
        <dbReference type="ChEBI" id="CHEBI:456215"/>
        <dbReference type="ChEBI" id="CHEBI:456216"/>
        <dbReference type="EC" id="4.2.1.136"/>
    </reaction>
</comment>
<evidence type="ECO:0000256" key="1">
    <source>
        <dbReference type="ARBA" id="ARBA00000013"/>
    </source>
</evidence>
<keyword evidence="10 17" id="KW-0520">NAD</keyword>
<comment type="similarity">
    <text evidence="17">Belongs to the NnrD/CARKD family.</text>
</comment>
<dbReference type="InterPro" id="IPR029056">
    <property type="entry name" value="Ribokinase-like"/>
</dbReference>
<dbReference type="Pfam" id="PF03853">
    <property type="entry name" value="YjeF_N"/>
    <property type="match status" value="1"/>
</dbReference>
<feature type="binding site" evidence="17">
    <location>
        <position position="242"/>
    </location>
    <ligand>
        <name>(6S)-NADPHX</name>
        <dbReference type="ChEBI" id="CHEBI:64076"/>
    </ligand>
</feature>
<dbReference type="HAMAP" id="MF_01966">
    <property type="entry name" value="NADHX_epimerase"/>
    <property type="match status" value="1"/>
</dbReference>
<evidence type="ECO:0000256" key="11">
    <source>
        <dbReference type="ARBA" id="ARBA00023235"/>
    </source>
</evidence>
<comment type="cofactor">
    <cofactor evidence="18 19">
        <name>K(+)</name>
        <dbReference type="ChEBI" id="CHEBI:29103"/>
    </cofactor>
    <text evidence="18 19">Binds 1 potassium ion per subunit.</text>
</comment>
<feature type="binding site" evidence="18">
    <location>
        <position position="140"/>
    </location>
    <ligand>
        <name>(6S)-NADPHX</name>
        <dbReference type="ChEBI" id="CHEBI:64076"/>
    </ligand>
</feature>
<comment type="catalytic activity">
    <reaction evidence="16 17 19">
        <text>(6S)-NADPHX + ADP = AMP + phosphate + NADPH + H(+)</text>
        <dbReference type="Rhea" id="RHEA:32235"/>
        <dbReference type="ChEBI" id="CHEBI:15378"/>
        <dbReference type="ChEBI" id="CHEBI:43474"/>
        <dbReference type="ChEBI" id="CHEBI:57783"/>
        <dbReference type="ChEBI" id="CHEBI:64076"/>
        <dbReference type="ChEBI" id="CHEBI:456215"/>
        <dbReference type="ChEBI" id="CHEBI:456216"/>
        <dbReference type="EC" id="4.2.1.136"/>
    </reaction>
</comment>
<feature type="binding site" evidence="17">
    <location>
        <position position="361"/>
    </location>
    <ligand>
        <name>(6S)-NADPHX</name>
        <dbReference type="ChEBI" id="CHEBI:64076"/>
    </ligand>
</feature>
<evidence type="ECO:0000256" key="9">
    <source>
        <dbReference type="ARBA" id="ARBA00022958"/>
    </source>
</evidence>
<keyword evidence="13" id="KW-0511">Multifunctional enzyme</keyword>
<evidence type="ECO:0000259" key="21">
    <source>
        <dbReference type="PROSITE" id="PS51385"/>
    </source>
</evidence>
<feature type="binding site" evidence="17">
    <location>
        <position position="427"/>
    </location>
    <ligand>
        <name>AMP</name>
        <dbReference type="ChEBI" id="CHEBI:456215"/>
    </ligand>
</feature>
<comment type="function">
    <text evidence="17">Catalyzes the dehydration of the S-form of NAD(P)HX at the expense of ADP, which is converted to AMP. Together with NAD(P)HX epimerase, which catalyzes the epimerization of the S- and R-forms, the enzyme allows the repair of both epimers of NAD(P)HX, a damaged form of NAD(P)H that is a result of enzymatic or heat-dependent hydration.</text>
</comment>
<dbReference type="PROSITE" id="PS51383">
    <property type="entry name" value="YJEF_C_3"/>
    <property type="match status" value="1"/>
</dbReference>
<protein>
    <recommendedName>
        <fullName evidence="19">Bifunctional NAD(P)H-hydrate repair enzyme</fullName>
    </recommendedName>
    <alternativeName>
        <fullName evidence="19">Nicotinamide nucleotide repair protein</fullName>
    </alternativeName>
    <domain>
        <recommendedName>
            <fullName evidence="19">ADP-dependent (S)-NAD(P)H-hydrate dehydratase</fullName>
            <ecNumber evidence="19">4.2.1.136</ecNumber>
        </recommendedName>
        <alternativeName>
            <fullName evidence="19">ADP-dependent NAD(P)HX dehydratase</fullName>
        </alternativeName>
    </domain>
    <domain>
        <recommendedName>
            <fullName evidence="19">NAD(P)H-hydrate epimerase</fullName>
            <ecNumber evidence="19">5.1.99.6</ecNumber>
        </recommendedName>
    </domain>
</protein>
<feature type="binding site" evidence="17">
    <location>
        <position position="428"/>
    </location>
    <ligand>
        <name>(6S)-NADPHX</name>
        <dbReference type="ChEBI" id="CHEBI:64076"/>
    </ligand>
</feature>
<gene>
    <name evidence="18" type="primary">nnrE</name>
    <name evidence="17" type="synonym">nnrD</name>
    <name evidence="22" type="ORF">EDD63_10381</name>
</gene>
<dbReference type="NCBIfam" id="TIGR00196">
    <property type="entry name" value="yjeF_cterm"/>
    <property type="match status" value="1"/>
</dbReference>
<evidence type="ECO:0000256" key="4">
    <source>
        <dbReference type="ARBA" id="ARBA00009524"/>
    </source>
</evidence>
<comment type="caution">
    <text evidence="22">The sequence shown here is derived from an EMBL/GenBank/DDBJ whole genome shotgun (WGS) entry which is preliminary data.</text>
</comment>
<evidence type="ECO:0000256" key="6">
    <source>
        <dbReference type="ARBA" id="ARBA00022741"/>
    </source>
</evidence>
<evidence type="ECO:0000259" key="20">
    <source>
        <dbReference type="PROSITE" id="PS51383"/>
    </source>
</evidence>
<feature type="binding site" evidence="18">
    <location>
        <position position="49"/>
    </location>
    <ligand>
        <name>K(+)</name>
        <dbReference type="ChEBI" id="CHEBI:29103"/>
    </ligand>
</feature>
<name>A0A4R8A579_9FIRM</name>
<feature type="binding site" evidence="18">
    <location>
        <begin position="111"/>
        <end position="117"/>
    </location>
    <ligand>
        <name>(6S)-NADPHX</name>
        <dbReference type="ChEBI" id="CHEBI:64076"/>
    </ligand>
</feature>
<dbReference type="Gene3D" id="3.40.1190.20">
    <property type="match status" value="1"/>
</dbReference>
<keyword evidence="11 18" id="KW-0413">Isomerase</keyword>
<dbReference type="InterPro" id="IPR030677">
    <property type="entry name" value="Nnr"/>
</dbReference>
<feature type="binding site" evidence="18">
    <location>
        <position position="143"/>
    </location>
    <ligand>
        <name>K(+)</name>
        <dbReference type="ChEBI" id="CHEBI:29103"/>
    </ligand>
</feature>
<dbReference type="EC" id="4.2.1.136" evidence="19"/>
<dbReference type="Pfam" id="PF01256">
    <property type="entry name" value="Carb_kinase"/>
    <property type="match status" value="1"/>
</dbReference>
<evidence type="ECO:0000256" key="12">
    <source>
        <dbReference type="ARBA" id="ARBA00023239"/>
    </source>
</evidence>
<feature type="binding site" evidence="17">
    <location>
        <begin position="399"/>
        <end position="403"/>
    </location>
    <ligand>
        <name>AMP</name>
        <dbReference type="ChEBI" id="CHEBI:456215"/>
    </ligand>
</feature>
<evidence type="ECO:0000313" key="22">
    <source>
        <dbReference type="EMBL" id="TDW25794.1"/>
    </source>
</evidence>
<evidence type="ECO:0000256" key="2">
    <source>
        <dbReference type="ARBA" id="ARBA00000909"/>
    </source>
</evidence>
<keyword evidence="8 17" id="KW-0521">NADP</keyword>
<keyword evidence="7 17" id="KW-0067">ATP-binding</keyword>
<feature type="binding site" evidence="17">
    <location>
        <position position="312"/>
    </location>
    <ligand>
        <name>(6S)-NADPHX</name>
        <dbReference type="ChEBI" id="CHEBI:64076"/>
    </ligand>
</feature>
<feature type="domain" description="YjeF C-terminal" evidence="20">
    <location>
        <begin position="207"/>
        <end position="487"/>
    </location>
</feature>
<dbReference type="GO" id="GO:0046872">
    <property type="term" value="F:metal ion binding"/>
    <property type="evidence" value="ECO:0007669"/>
    <property type="project" value="UniProtKB-UniRule"/>
</dbReference>
<accession>A0A4R8A579</accession>
<evidence type="ECO:0000256" key="18">
    <source>
        <dbReference type="HAMAP-Rule" id="MF_01966"/>
    </source>
</evidence>
<evidence type="ECO:0000256" key="17">
    <source>
        <dbReference type="HAMAP-Rule" id="MF_01965"/>
    </source>
</evidence>
<keyword evidence="5 18" id="KW-0479">Metal-binding</keyword>
<feature type="binding site" evidence="18">
    <location>
        <position position="122"/>
    </location>
    <ligand>
        <name>(6S)-NADPHX</name>
        <dbReference type="ChEBI" id="CHEBI:64076"/>
    </ligand>
</feature>
<feature type="binding site" evidence="18">
    <location>
        <begin position="48"/>
        <end position="52"/>
    </location>
    <ligand>
        <name>(6S)-NADPHX</name>
        <dbReference type="ChEBI" id="CHEBI:64076"/>
    </ligand>
</feature>
<dbReference type="EC" id="5.1.99.6" evidence="19"/>
<evidence type="ECO:0000256" key="3">
    <source>
        <dbReference type="ARBA" id="ARBA00006001"/>
    </source>
</evidence>
<organism evidence="22 23">
    <name type="scientific">Breznakia blatticola</name>
    <dbReference type="NCBI Taxonomy" id="1754012"/>
    <lineage>
        <taxon>Bacteria</taxon>
        <taxon>Bacillati</taxon>
        <taxon>Bacillota</taxon>
        <taxon>Erysipelotrichia</taxon>
        <taxon>Erysipelotrichales</taxon>
        <taxon>Erysipelotrichaceae</taxon>
        <taxon>Breznakia</taxon>
    </lineage>
</organism>
<evidence type="ECO:0000256" key="10">
    <source>
        <dbReference type="ARBA" id="ARBA00023027"/>
    </source>
</evidence>
<proteinExistence type="inferred from homology"/>
<keyword evidence="6 17" id="KW-0547">Nucleotide-binding</keyword>
<evidence type="ECO:0000313" key="23">
    <source>
        <dbReference type="Proteomes" id="UP000294743"/>
    </source>
</evidence>
<dbReference type="PIRSF" id="PIRSF017184">
    <property type="entry name" value="Nnr"/>
    <property type="match status" value="1"/>
</dbReference>
<comment type="catalytic activity">
    <reaction evidence="2 18 19">
        <text>(6R)-NADPHX = (6S)-NADPHX</text>
        <dbReference type="Rhea" id="RHEA:32227"/>
        <dbReference type="ChEBI" id="CHEBI:64076"/>
        <dbReference type="ChEBI" id="CHEBI:64077"/>
        <dbReference type="EC" id="5.1.99.6"/>
    </reaction>
</comment>
<comment type="similarity">
    <text evidence="4 19">In the C-terminal section; belongs to the NnrD/CARKD family.</text>
</comment>
<comment type="similarity">
    <text evidence="3 19">In the N-terminal section; belongs to the NnrE/AIBP family.</text>
</comment>
<evidence type="ECO:0000256" key="13">
    <source>
        <dbReference type="ARBA" id="ARBA00023268"/>
    </source>
</evidence>
<dbReference type="GO" id="GO:0052855">
    <property type="term" value="F:ADP-dependent NAD(P)H-hydrate dehydratase activity"/>
    <property type="evidence" value="ECO:0007669"/>
    <property type="project" value="UniProtKB-UniRule"/>
</dbReference>
<comment type="subunit">
    <text evidence="17">Homotetramer.</text>
</comment>
<evidence type="ECO:0000256" key="16">
    <source>
        <dbReference type="ARBA" id="ARBA00049209"/>
    </source>
</evidence>
<dbReference type="AlphaFoldDB" id="A0A4R8A579"/>
<dbReference type="InterPro" id="IPR000631">
    <property type="entry name" value="CARKD"/>
</dbReference>
<comment type="function">
    <text evidence="14 19">Bifunctional enzyme that catalyzes the epimerization of the S- and R-forms of NAD(P)HX and the dehydration of the S-form of NAD(P)HX at the expense of ADP, which is converted to AMP. This allows the repair of both epimers of NAD(P)HX, a damaged form of NAD(P)H that is a result of enzymatic or heat-dependent hydration.</text>
</comment>
<keyword evidence="12 17" id="KW-0456">Lyase</keyword>
<feature type="binding site" evidence="18">
    <location>
        <position position="107"/>
    </location>
    <ligand>
        <name>K(+)</name>
        <dbReference type="ChEBI" id="CHEBI:29103"/>
    </ligand>
</feature>
<dbReference type="PANTHER" id="PTHR12592:SF0">
    <property type="entry name" value="ATP-DEPENDENT (S)-NAD(P)H-HYDRATE DEHYDRATASE"/>
    <property type="match status" value="1"/>
</dbReference>
<dbReference type="SUPFAM" id="SSF53613">
    <property type="entry name" value="Ribokinase-like"/>
    <property type="match status" value="1"/>
</dbReference>
<dbReference type="NCBIfam" id="TIGR00197">
    <property type="entry name" value="yjeF_nterm"/>
    <property type="match status" value="1"/>
</dbReference>
<dbReference type="GO" id="GO:0046496">
    <property type="term" value="P:nicotinamide nucleotide metabolic process"/>
    <property type="evidence" value="ECO:0007669"/>
    <property type="project" value="UniProtKB-UniRule"/>
</dbReference>